<dbReference type="AlphaFoldDB" id="A0AAU9T1F2"/>
<evidence type="ECO:0000256" key="2">
    <source>
        <dbReference type="ARBA" id="ARBA00008834"/>
    </source>
</evidence>
<dbReference type="PANTHER" id="PTHR31375">
    <property type="match status" value="1"/>
</dbReference>
<evidence type="ECO:0000313" key="12">
    <source>
        <dbReference type="Proteomes" id="UP000836841"/>
    </source>
</evidence>
<comment type="similarity">
    <text evidence="2 9">Belongs to the glycosyl hydrolase 28 family.</text>
</comment>
<dbReference type="InterPro" id="IPR006626">
    <property type="entry name" value="PbH1"/>
</dbReference>
<proteinExistence type="inferred from homology"/>
<feature type="active site" evidence="8">
    <location>
        <position position="239"/>
    </location>
</feature>
<protein>
    <recommendedName>
        <fullName evidence="13">Polygalacturonase</fullName>
    </recommendedName>
</protein>
<dbReference type="GO" id="GO:0071555">
    <property type="term" value="P:cell wall organization"/>
    <property type="evidence" value="ECO:0007669"/>
    <property type="project" value="UniProtKB-KW"/>
</dbReference>
<feature type="chain" id="PRO_5043437616" description="Polygalacturonase" evidence="10">
    <location>
        <begin position="22"/>
        <end position="395"/>
    </location>
</feature>
<keyword evidence="4" id="KW-0964">Secreted</keyword>
<keyword evidence="10" id="KW-0732">Signal</keyword>
<keyword evidence="7" id="KW-0961">Cell wall biogenesis/degradation</keyword>
<evidence type="ECO:0000256" key="9">
    <source>
        <dbReference type="RuleBase" id="RU361169"/>
    </source>
</evidence>
<keyword evidence="12" id="KW-1185">Reference proteome</keyword>
<dbReference type="InterPro" id="IPR012334">
    <property type="entry name" value="Pectin_lyas_fold"/>
</dbReference>
<feature type="signal peptide" evidence="10">
    <location>
        <begin position="1"/>
        <end position="21"/>
    </location>
</feature>
<evidence type="ECO:0000256" key="5">
    <source>
        <dbReference type="ARBA" id="ARBA00022801"/>
    </source>
</evidence>
<dbReference type="SUPFAM" id="SSF51126">
    <property type="entry name" value="Pectin lyase-like"/>
    <property type="match status" value="1"/>
</dbReference>
<comment type="subcellular location">
    <subcellularLocation>
        <location evidence="1">Secreted</location>
        <location evidence="1">Cell wall</location>
    </subcellularLocation>
</comment>
<dbReference type="EMBL" id="OU466863">
    <property type="protein sequence ID" value="CAH2076614.1"/>
    <property type="molecule type" value="Genomic_DNA"/>
</dbReference>
<reference evidence="11 12" key="1">
    <citation type="submission" date="2022-03" db="EMBL/GenBank/DDBJ databases">
        <authorList>
            <person name="Nunn A."/>
            <person name="Chopra R."/>
            <person name="Nunn A."/>
            <person name="Contreras Garrido A."/>
        </authorList>
    </citation>
    <scope>NUCLEOTIDE SEQUENCE [LARGE SCALE GENOMIC DNA]</scope>
</reference>
<dbReference type="SMART" id="SM00710">
    <property type="entry name" value="PbH1"/>
    <property type="match status" value="4"/>
</dbReference>
<evidence type="ECO:0000256" key="7">
    <source>
        <dbReference type="ARBA" id="ARBA00023316"/>
    </source>
</evidence>
<dbReference type="GO" id="GO:0004650">
    <property type="term" value="F:polygalacturonase activity"/>
    <property type="evidence" value="ECO:0007669"/>
    <property type="project" value="InterPro"/>
</dbReference>
<dbReference type="PROSITE" id="PS00502">
    <property type="entry name" value="POLYGALACTURONASE"/>
    <property type="match status" value="1"/>
</dbReference>
<sequence>METILGLSILVNLLCFSFVKSQNYNVLDFGAKGDGQTDDSYAFAKMWNATCGGEESIGKLVIPAGKTFLLQPRVFQGPCRSSSIHIQFDGVIVAPSNKEAWSIPKSQMWIGFSDVTGLAIVGSGTINGRGSSFWEQKVKVSERATALHFSRCDNLTINGITLIDSPKSHISIQVSKTVAISKINISSPESSPNTDGINVHGSTDVNIFDSTIQSGDDCIAISTGSVNINITRINCGPGHGISVGSLGEDGEKAEVSGVQVTHCTFNRTMNGARIKTWPGGEGYARDISFEDITLIDAKNPIIIDQNYIDKGRHGQTDSAVMISNITFVGFRGTSLTKDAMTLDCSPITHCKDVVMDGINITMAGGEKPTVNCQYVDGESSDINLMHDCFKGNTTA</sequence>
<dbReference type="Pfam" id="PF00295">
    <property type="entry name" value="Glyco_hydro_28"/>
    <property type="match status" value="1"/>
</dbReference>
<evidence type="ECO:0008006" key="13">
    <source>
        <dbReference type="Google" id="ProtNLM"/>
    </source>
</evidence>
<keyword evidence="6 9" id="KW-0326">Glycosidase</keyword>
<evidence type="ECO:0000256" key="6">
    <source>
        <dbReference type="ARBA" id="ARBA00023295"/>
    </source>
</evidence>
<evidence type="ECO:0000256" key="1">
    <source>
        <dbReference type="ARBA" id="ARBA00004191"/>
    </source>
</evidence>
<organism evidence="11 12">
    <name type="scientific">Thlaspi arvense</name>
    <name type="common">Field penny-cress</name>
    <dbReference type="NCBI Taxonomy" id="13288"/>
    <lineage>
        <taxon>Eukaryota</taxon>
        <taxon>Viridiplantae</taxon>
        <taxon>Streptophyta</taxon>
        <taxon>Embryophyta</taxon>
        <taxon>Tracheophyta</taxon>
        <taxon>Spermatophyta</taxon>
        <taxon>Magnoliopsida</taxon>
        <taxon>eudicotyledons</taxon>
        <taxon>Gunneridae</taxon>
        <taxon>Pentapetalae</taxon>
        <taxon>rosids</taxon>
        <taxon>malvids</taxon>
        <taxon>Brassicales</taxon>
        <taxon>Brassicaceae</taxon>
        <taxon>Thlaspideae</taxon>
        <taxon>Thlaspi</taxon>
    </lineage>
</organism>
<dbReference type="Proteomes" id="UP000836841">
    <property type="component" value="Chromosome 7"/>
</dbReference>
<accession>A0AAU9T1F2</accession>
<evidence type="ECO:0000256" key="4">
    <source>
        <dbReference type="ARBA" id="ARBA00022525"/>
    </source>
</evidence>
<evidence type="ECO:0000256" key="3">
    <source>
        <dbReference type="ARBA" id="ARBA00022512"/>
    </source>
</evidence>
<name>A0AAU9T1F2_THLAR</name>
<evidence type="ECO:0000313" key="11">
    <source>
        <dbReference type="EMBL" id="CAH2076614.1"/>
    </source>
</evidence>
<dbReference type="InterPro" id="IPR011050">
    <property type="entry name" value="Pectin_lyase_fold/virulence"/>
</dbReference>
<gene>
    <name evidence="11" type="ORF">TAV2_LOCUS25242</name>
</gene>
<evidence type="ECO:0000256" key="10">
    <source>
        <dbReference type="SAM" id="SignalP"/>
    </source>
</evidence>
<keyword evidence="3" id="KW-0134">Cell wall</keyword>
<dbReference type="GO" id="GO:0005975">
    <property type="term" value="P:carbohydrate metabolic process"/>
    <property type="evidence" value="ECO:0007669"/>
    <property type="project" value="InterPro"/>
</dbReference>
<keyword evidence="5 9" id="KW-0378">Hydrolase</keyword>
<evidence type="ECO:0000256" key="8">
    <source>
        <dbReference type="PROSITE-ProRule" id="PRU10052"/>
    </source>
</evidence>
<dbReference type="InterPro" id="IPR000743">
    <property type="entry name" value="Glyco_hydro_28"/>
</dbReference>
<dbReference type="Gene3D" id="2.160.20.10">
    <property type="entry name" value="Single-stranded right-handed beta-helix, Pectin lyase-like"/>
    <property type="match status" value="1"/>
</dbReference>